<organism evidence="7">
    <name type="scientific">hydrothermal vent metagenome</name>
    <dbReference type="NCBI Taxonomy" id="652676"/>
    <lineage>
        <taxon>unclassified sequences</taxon>
        <taxon>metagenomes</taxon>
        <taxon>ecological metagenomes</taxon>
    </lineage>
</organism>
<sequence length="155" mass="16656">MEYLKCFFKTEDSISSLVLRVALGVAMFPHGAQKLLGWFGGPGLEATLGFFTSTMGIPYFIAILVVIGEFFGALGLITGFLTRFCAASIAIIMAGAVPMFTWSNGFFMNWSGKQAGEGFEYQILAIGIAVALVISGGGSFSIDQWVSRNLLQKKS</sequence>
<proteinExistence type="predicted"/>
<dbReference type="AlphaFoldDB" id="A0A3B1DCE3"/>
<keyword evidence="5 6" id="KW-0472">Membrane</keyword>
<keyword evidence="3 6" id="KW-0812">Transmembrane</keyword>
<protein>
    <submittedName>
        <fullName evidence="7">Membrane protein 2, distant similarity to thiosulphate:quinone oxidoreductase DoxD</fullName>
    </submittedName>
</protein>
<dbReference type="InterPro" id="IPR051907">
    <property type="entry name" value="DoxX-like_oxidoreductase"/>
</dbReference>
<comment type="subcellular location">
    <subcellularLocation>
        <location evidence="1">Cell membrane</location>
        <topology evidence="1">Multi-pass membrane protein</topology>
    </subcellularLocation>
</comment>
<reference evidence="7" key="1">
    <citation type="submission" date="2018-06" db="EMBL/GenBank/DDBJ databases">
        <authorList>
            <person name="Zhirakovskaya E."/>
        </authorList>
    </citation>
    <scope>NUCLEOTIDE SEQUENCE</scope>
</reference>
<evidence type="ECO:0000256" key="3">
    <source>
        <dbReference type="ARBA" id="ARBA00022692"/>
    </source>
</evidence>
<keyword evidence="2" id="KW-1003">Cell membrane</keyword>
<gene>
    <name evidence="7" type="ORF">MNBD_NITROSPINAE05-1094</name>
</gene>
<evidence type="ECO:0000256" key="5">
    <source>
        <dbReference type="ARBA" id="ARBA00023136"/>
    </source>
</evidence>
<keyword evidence="4 6" id="KW-1133">Transmembrane helix</keyword>
<evidence type="ECO:0000256" key="6">
    <source>
        <dbReference type="SAM" id="Phobius"/>
    </source>
</evidence>
<evidence type="ECO:0000256" key="1">
    <source>
        <dbReference type="ARBA" id="ARBA00004651"/>
    </source>
</evidence>
<name>A0A3B1DCE3_9ZZZZ</name>
<dbReference type="PANTHER" id="PTHR33452">
    <property type="entry name" value="OXIDOREDUCTASE CATD-RELATED"/>
    <property type="match status" value="1"/>
</dbReference>
<dbReference type="EMBL" id="UOGG01000081">
    <property type="protein sequence ID" value="VAX29375.1"/>
    <property type="molecule type" value="Genomic_DNA"/>
</dbReference>
<dbReference type="Pfam" id="PF07681">
    <property type="entry name" value="DoxX"/>
    <property type="match status" value="1"/>
</dbReference>
<accession>A0A3B1DCE3</accession>
<dbReference type="PANTHER" id="PTHR33452:SF1">
    <property type="entry name" value="INNER MEMBRANE PROTEIN YPHA-RELATED"/>
    <property type="match status" value="1"/>
</dbReference>
<feature type="transmembrane region" description="Helical" evidence="6">
    <location>
        <begin position="57"/>
        <end position="77"/>
    </location>
</feature>
<feature type="transmembrane region" description="Helical" evidence="6">
    <location>
        <begin position="84"/>
        <end position="103"/>
    </location>
</feature>
<dbReference type="InterPro" id="IPR032808">
    <property type="entry name" value="DoxX"/>
</dbReference>
<evidence type="ECO:0000256" key="2">
    <source>
        <dbReference type="ARBA" id="ARBA00022475"/>
    </source>
</evidence>
<evidence type="ECO:0000256" key="4">
    <source>
        <dbReference type="ARBA" id="ARBA00022989"/>
    </source>
</evidence>
<evidence type="ECO:0000313" key="7">
    <source>
        <dbReference type="EMBL" id="VAX29375.1"/>
    </source>
</evidence>
<feature type="transmembrane region" description="Helical" evidence="6">
    <location>
        <begin position="123"/>
        <end position="146"/>
    </location>
</feature>
<dbReference type="GO" id="GO:0005886">
    <property type="term" value="C:plasma membrane"/>
    <property type="evidence" value="ECO:0007669"/>
    <property type="project" value="UniProtKB-SubCell"/>
</dbReference>